<dbReference type="InterPro" id="IPR007235">
    <property type="entry name" value="Glyco_trans_28_C"/>
</dbReference>
<dbReference type="PANTHER" id="PTHR43025">
    <property type="entry name" value="MONOGALACTOSYLDIACYLGLYCEROL SYNTHASE"/>
    <property type="match status" value="1"/>
</dbReference>
<organism evidence="17 18">
    <name type="scientific">Prunus armeniaca</name>
    <name type="common">Apricot</name>
    <name type="synonym">Armeniaca vulgaris</name>
    <dbReference type="NCBI Taxonomy" id="36596"/>
    <lineage>
        <taxon>Eukaryota</taxon>
        <taxon>Viridiplantae</taxon>
        <taxon>Streptophyta</taxon>
        <taxon>Embryophyta</taxon>
        <taxon>Tracheophyta</taxon>
        <taxon>Spermatophyta</taxon>
        <taxon>Magnoliopsida</taxon>
        <taxon>eudicotyledons</taxon>
        <taxon>Gunneridae</taxon>
        <taxon>Pentapetalae</taxon>
        <taxon>rosids</taxon>
        <taxon>fabids</taxon>
        <taxon>Rosales</taxon>
        <taxon>Rosaceae</taxon>
        <taxon>Amygdaloideae</taxon>
        <taxon>Amygdaleae</taxon>
        <taxon>Prunus</taxon>
    </lineage>
</organism>
<evidence type="ECO:0000313" key="17">
    <source>
        <dbReference type="EMBL" id="CAB4288734.1"/>
    </source>
</evidence>
<reference evidence="17 18" key="1">
    <citation type="submission" date="2020-05" db="EMBL/GenBank/DDBJ databases">
        <authorList>
            <person name="Campoy J."/>
            <person name="Schneeberger K."/>
            <person name="Spophaly S."/>
        </authorList>
    </citation>
    <scope>NUCLEOTIDE SEQUENCE [LARGE SCALE GENOMIC DNA]</scope>
    <source>
        <strain evidence="17">PruArmRojPasFocal</strain>
    </source>
</reference>
<protein>
    <recommendedName>
        <fullName evidence="4">monogalactosyldiacylglycerol synthase</fullName>
        <ecNumber evidence="4">2.4.1.46</ecNumber>
    </recommendedName>
</protein>
<evidence type="ECO:0000313" key="18">
    <source>
        <dbReference type="Proteomes" id="UP000507222"/>
    </source>
</evidence>
<dbReference type="PANTHER" id="PTHR43025:SF1">
    <property type="entry name" value="MONOGALACTOSYLDIACYLGLYCEROL SYNTHASE 2, CHLOROPLASTIC"/>
    <property type="match status" value="1"/>
</dbReference>
<dbReference type="GO" id="GO:0003779">
    <property type="term" value="F:actin binding"/>
    <property type="evidence" value="ECO:0007669"/>
    <property type="project" value="UniProtKB-KW"/>
</dbReference>
<dbReference type="SUPFAM" id="SSF53756">
    <property type="entry name" value="UDP-Glycosyltransferase/glycogen phosphorylase"/>
    <property type="match status" value="1"/>
</dbReference>
<comment type="similarity">
    <text evidence="3">Belongs to the ARPC3 family.</text>
</comment>
<evidence type="ECO:0000256" key="7">
    <source>
        <dbReference type="ARBA" id="ARBA00022640"/>
    </source>
</evidence>
<dbReference type="InterPro" id="IPR009695">
    <property type="entry name" value="Diacylglyc_glucosyltr_N"/>
</dbReference>
<dbReference type="GO" id="GO:0034314">
    <property type="term" value="P:Arp2/3 complex-mediated actin nucleation"/>
    <property type="evidence" value="ECO:0007669"/>
    <property type="project" value="InterPro"/>
</dbReference>
<dbReference type="Proteomes" id="UP000507222">
    <property type="component" value="Unassembled WGS sequence"/>
</dbReference>
<comment type="similarity">
    <text evidence="2">Belongs to the glycosyltransferase 28 family.</text>
</comment>
<keyword evidence="10" id="KW-0809">Transit peptide</keyword>
<evidence type="ECO:0000256" key="9">
    <source>
        <dbReference type="ARBA" id="ARBA00022679"/>
    </source>
</evidence>
<evidence type="ECO:0000259" key="16">
    <source>
        <dbReference type="Pfam" id="PF06925"/>
    </source>
</evidence>
<dbReference type="CDD" id="cd17507">
    <property type="entry name" value="GT28_Beta-DGS-like"/>
    <property type="match status" value="1"/>
</dbReference>
<comment type="subcellular location">
    <subcellularLocation>
        <location evidence="1">Cytoplasm</location>
        <location evidence="1">Cytoskeleton</location>
    </subcellularLocation>
    <subcellularLocation>
        <location evidence="14">Plastid</location>
        <location evidence="14">Chloroplast membrane</location>
    </subcellularLocation>
</comment>
<dbReference type="InterPro" id="IPR050519">
    <property type="entry name" value="Glycosyltransf_28_UgtP"/>
</dbReference>
<gene>
    <name evidence="17" type="ORF">CURHAP_LOCUS46970</name>
</gene>
<evidence type="ECO:0000256" key="1">
    <source>
        <dbReference type="ARBA" id="ARBA00004245"/>
    </source>
</evidence>
<feature type="domain" description="Glycosyl transferase family 28 C-terminal" evidence="15">
    <location>
        <begin position="295"/>
        <end position="405"/>
    </location>
</feature>
<dbReference type="Pfam" id="PF06925">
    <property type="entry name" value="MGDG_synth"/>
    <property type="match status" value="1"/>
</dbReference>
<dbReference type="InterPro" id="IPR007204">
    <property type="entry name" value="ARPC3"/>
</dbReference>
<dbReference type="SUPFAM" id="SSF69060">
    <property type="entry name" value="Arp2/3 complex 21 kDa subunit ARPC3"/>
    <property type="match status" value="1"/>
</dbReference>
<dbReference type="GO" id="GO:0005885">
    <property type="term" value="C:Arp2/3 protein complex"/>
    <property type="evidence" value="ECO:0007669"/>
    <property type="project" value="InterPro"/>
</dbReference>
<evidence type="ECO:0000256" key="5">
    <source>
        <dbReference type="ARBA" id="ARBA00022490"/>
    </source>
</evidence>
<name>A0A6J5VLI3_PRUAR</name>
<dbReference type="FunFam" id="3.40.50.2000:FF:000111">
    <property type="entry name" value="Monogalactosyldiacylglycerol synthase 3, chloroplastic"/>
    <property type="match status" value="1"/>
</dbReference>
<evidence type="ECO:0000259" key="15">
    <source>
        <dbReference type="Pfam" id="PF04101"/>
    </source>
</evidence>
<dbReference type="Gene3D" id="1.10.1760.10">
    <property type="entry name" value="Actin-related protein 2/3 complex subunit 3"/>
    <property type="match status" value="1"/>
</dbReference>
<evidence type="ECO:0000256" key="10">
    <source>
        <dbReference type="ARBA" id="ARBA00022946"/>
    </source>
</evidence>
<keyword evidence="13" id="KW-0206">Cytoskeleton</keyword>
<dbReference type="Gene3D" id="3.40.50.2000">
    <property type="entry name" value="Glycogen Phosphorylase B"/>
    <property type="match status" value="1"/>
</dbReference>
<accession>A0A6J5VLI3</accession>
<dbReference type="EC" id="2.4.1.46" evidence="4"/>
<evidence type="ECO:0000256" key="3">
    <source>
        <dbReference type="ARBA" id="ARBA00010856"/>
    </source>
</evidence>
<evidence type="ECO:0000256" key="11">
    <source>
        <dbReference type="ARBA" id="ARBA00023136"/>
    </source>
</evidence>
<keyword evidence="12" id="KW-0009">Actin-binding</keyword>
<evidence type="ECO:0000256" key="2">
    <source>
        <dbReference type="ARBA" id="ARBA00006962"/>
    </source>
</evidence>
<dbReference type="EMBL" id="CAEKDK010000007">
    <property type="protein sequence ID" value="CAB4288734.1"/>
    <property type="molecule type" value="Genomic_DNA"/>
</dbReference>
<evidence type="ECO:0000256" key="6">
    <source>
        <dbReference type="ARBA" id="ARBA00022528"/>
    </source>
</evidence>
<evidence type="ECO:0000256" key="14">
    <source>
        <dbReference type="ARBA" id="ARBA00046299"/>
    </source>
</evidence>
<keyword evidence="6" id="KW-0150">Chloroplast</keyword>
<keyword evidence="11" id="KW-0472">Membrane</keyword>
<evidence type="ECO:0000256" key="13">
    <source>
        <dbReference type="ARBA" id="ARBA00023212"/>
    </source>
</evidence>
<feature type="domain" description="Diacylglycerol glucosyltransferase N-terminal" evidence="16">
    <location>
        <begin position="76"/>
        <end position="244"/>
    </location>
</feature>
<dbReference type="GO" id="GO:0009247">
    <property type="term" value="P:glycolipid biosynthetic process"/>
    <property type="evidence" value="ECO:0007669"/>
    <property type="project" value="InterPro"/>
</dbReference>
<dbReference type="GO" id="GO:0046509">
    <property type="term" value="F:1,2-diacylglycerol 3-beta-galactosyltransferase activity"/>
    <property type="evidence" value="ECO:0007669"/>
    <property type="project" value="UniProtKB-EC"/>
</dbReference>
<dbReference type="AlphaFoldDB" id="A0A6J5VLI3"/>
<dbReference type="GO" id="GO:0031969">
    <property type="term" value="C:chloroplast membrane"/>
    <property type="evidence" value="ECO:0007669"/>
    <property type="project" value="UniProtKB-SubCell"/>
</dbReference>
<sequence length="706" mass="79796">MSVAYPRKSITEKVFEKVGRYSYLSYLKNNSSSHSLRCDDESDDDYYEDGTMELVQIGAERTKNVLILMSDTGGGHRASAEAIRDAFRMEFGDEYRIFVKDVWKEYTGWPLNDMERSYKFMVKHVQLWKVAFHSTSPRWIHSVYLAAIAAYYAKEVEAGLMEYKPDIIISVHPLMQHIPLWVLKWQGLQKKVIFVTVITDLNTCHPTWFHPGVNRCYCPSQEVAKRALLDGLEESQIRVFGLPIRPTFARAVLSKDQLREELEMDPDLPAVLLMGGGEGMGPVKETGRALGETLFDKELGKPIGQLIIICGRNKNLASTLQTDEWKIPVKVRGFETQMEKWMGACDCIITKAGPGTIAEALIRGLPIILNDYIPGQEKGNVPYVVDNGAGVFTRSSKETARIVAEWFSTKTDELKMMSENALKLAQPEAVFDIVKDIHDLACQREACSPQMVVKIIVDKLWCFEARYHLRGSNSFHPPDHHGYSLNFLSSLKATTFPNLGLYYEGLLDQRPSWFVGNKYSFGACSCRDRSSFDVERCFVDEEGITKACGCPLLPLKSHIKGPAPVSDQDRTDIVDEAITFFRANVFFRNFDVKSSADKLLIYLTFYINVALKRLGGCRTLAEGTKAIINLGLEKVPVPGEPSFPFPGLFPLPQSPQEAELLRNYLKQIREEASGRLLSVAYRPNGTPNKWWLAFAKRKFMNIILPS</sequence>
<dbReference type="Pfam" id="PF04101">
    <property type="entry name" value="Glyco_tran_28_C"/>
    <property type="match status" value="1"/>
</dbReference>
<dbReference type="Pfam" id="PF04062">
    <property type="entry name" value="P21-Arc"/>
    <property type="match status" value="1"/>
</dbReference>
<dbReference type="GO" id="GO:0030833">
    <property type="term" value="P:regulation of actin filament polymerization"/>
    <property type="evidence" value="ECO:0007669"/>
    <property type="project" value="InterPro"/>
</dbReference>
<evidence type="ECO:0000256" key="12">
    <source>
        <dbReference type="ARBA" id="ARBA00023203"/>
    </source>
</evidence>
<evidence type="ECO:0000256" key="4">
    <source>
        <dbReference type="ARBA" id="ARBA00012615"/>
    </source>
</evidence>
<keyword evidence="8" id="KW-0328">Glycosyltransferase</keyword>
<keyword evidence="9" id="KW-0808">Transferase</keyword>
<keyword evidence="7" id="KW-0934">Plastid</keyword>
<proteinExistence type="inferred from homology"/>
<dbReference type="InterPro" id="IPR036753">
    <property type="entry name" value="ARPC3_sf"/>
</dbReference>
<keyword evidence="5" id="KW-0963">Cytoplasm</keyword>
<evidence type="ECO:0000256" key="8">
    <source>
        <dbReference type="ARBA" id="ARBA00022676"/>
    </source>
</evidence>